<proteinExistence type="predicted"/>
<dbReference type="Pfam" id="PF13086">
    <property type="entry name" value="AAA_11"/>
    <property type="match status" value="1"/>
</dbReference>
<dbReference type="InterPro" id="IPR041679">
    <property type="entry name" value="DNA2/NAM7-like_C"/>
</dbReference>
<dbReference type="InterPro" id="IPR027417">
    <property type="entry name" value="P-loop_NTPase"/>
</dbReference>
<evidence type="ECO:0000259" key="3">
    <source>
        <dbReference type="Pfam" id="PF13087"/>
    </source>
</evidence>
<comment type="caution">
    <text evidence="4">The sequence shown here is derived from an EMBL/GenBank/DDBJ whole genome shotgun (WGS) entry which is preliminary data.</text>
</comment>
<feature type="compositionally biased region" description="Polar residues" evidence="1">
    <location>
        <begin position="1726"/>
        <end position="1735"/>
    </location>
</feature>
<dbReference type="PANTHER" id="PTHR10887:SF341">
    <property type="entry name" value="NFX1-TYPE ZINC FINGER-CONTAINING PROTEIN 1"/>
    <property type="match status" value="1"/>
</dbReference>
<protein>
    <submittedName>
        <fullName evidence="4">Uncharacterized protein</fullName>
    </submittedName>
</protein>
<dbReference type="Pfam" id="PF13087">
    <property type="entry name" value="AAA_12"/>
    <property type="match status" value="1"/>
</dbReference>
<dbReference type="InterPro" id="IPR047187">
    <property type="entry name" value="SF1_C_Upf1"/>
</dbReference>
<evidence type="ECO:0000313" key="4">
    <source>
        <dbReference type="EMBL" id="CAH3144163.1"/>
    </source>
</evidence>
<feature type="compositionally biased region" description="Basic and acidic residues" evidence="1">
    <location>
        <begin position="1618"/>
        <end position="1629"/>
    </location>
</feature>
<feature type="domain" description="DNA2/NAM7 helicase helicase" evidence="2">
    <location>
        <begin position="662"/>
        <end position="1081"/>
    </location>
</feature>
<feature type="compositionally biased region" description="Polar residues" evidence="1">
    <location>
        <begin position="1360"/>
        <end position="1386"/>
    </location>
</feature>
<feature type="region of interest" description="Disordered" evidence="1">
    <location>
        <begin position="1360"/>
        <end position="1447"/>
    </location>
</feature>
<feature type="domain" description="DNA2/NAM7 helicase-like C-terminal" evidence="3">
    <location>
        <begin position="1092"/>
        <end position="1281"/>
    </location>
</feature>
<evidence type="ECO:0000256" key="1">
    <source>
        <dbReference type="SAM" id="MobiDB-lite"/>
    </source>
</evidence>
<feature type="region of interest" description="Disordered" evidence="1">
    <location>
        <begin position="1470"/>
        <end position="1780"/>
    </location>
</feature>
<name>A0ABN8PHW4_9CNID</name>
<dbReference type="CDD" id="cd18808">
    <property type="entry name" value="SF1_C_Upf1"/>
    <property type="match status" value="1"/>
</dbReference>
<feature type="compositionally biased region" description="Polar residues" evidence="1">
    <location>
        <begin position="1670"/>
        <end position="1679"/>
    </location>
</feature>
<dbReference type="SUPFAM" id="SSF52540">
    <property type="entry name" value="P-loop containing nucleoside triphosphate hydrolases"/>
    <property type="match status" value="1"/>
</dbReference>
<dbReference type="InterPro" id="IPR041677">
    <property type="entry name" value="DNA2/NAM7_AAA_11"/>
</dbReference>
<dbReference type="Proteomes" id="UP001159405">
    <property type="component" value="Unassembled WGS sequence"/>
</dbReference>
<sequence length="1780" mass="201108">MDVREVEELTSFLKESGVCTDKLCLISLTRDFQDILTSVKVPSGWKDRGYTLEPHHTTYKFRHKLVRNFLEKKKSVGFEVTSRDSSKQFVCDLKGYLDSECGKTFPDFDLDLRSKLNIDLFEQNIKLQGVVVWKSDERAAAFVLVKKEECRIQRGSGRFLPSDELFVKIDDNSVVEGFHVKVAIGDIVEVTECRRKKVTALELEIIKHFDLSWAEIESFLKHLSNCAQNSGSSATVTEIKRFSAVWEYILDLSKKDYTNEMILQILDIIDKICSCVSMSQTISGIIRKFQQSAFFKTGFPEFVHKVVGEPKNVSSLVQRILEHVIIAVPSSGLQVMQMATALSHNQLKSSSGVEEKDKNGHSAIDFLSKLSSVLASEVPGARKDVESLPWKKLPLIPVTEEIHKLREKTDDLPVVRKDTKYKSEEEYLNTYFRLLREECFYKLRKGINDFVKSGQKCDSKEMTVYRVFLRGCSTCHEESPTVMSISMEYELPESQDESESEHAQGLLYGSLLCISLDGTFQEPVWAVVEGHIASERIVKITLCEKANVMLEPQFIAKMQEITNENNRAFMAESQTFYLSYAPAMEILQHRDHVPFKEYLVYPDPKHMEPPEYMQKIKHPPDWGIIFEKEPPSECSHEDESPADYSLVKDFDGIRLNSSYKCKLDETQLAAVELALKNRLVLIQGPPGTGKSFVGVALVRLLLSMKVPELYGPILVVTYKNYALNNFLKECLHKVSSPDVKILRVGRLGNEDSDNELKKCLLKEVGRYWPERLFNQKRKLKAQIWALQPKVREAYENLRISSRFCADMLLKEASKDQIKCLLVDNKKKTVTEYDVDALINEQPKSKARLKELVEITLKDWLPSQEKFDQFVAETSVKKKSSVESGQQKNKEDQEQENPNDYRDPSAEQNERLLALDEESPDEDDKEIAKEECFSSRDLPCLRKLVCLDENEVKLFKDLLNENEVWKLTHIKRIQLVYALQNKYFSKASSEFLDVSETYMQLHHQLKELTSQHNVEVMKRCDVIGMTVTGASIRANLLADLKPCVMIVEEAAEILEGQLVAVIPSSVQHLIMIGDHKQLKPVVYFQRLKKRHHLDLSMFERLVNCKLPYIQLGYQSRMRDEFVDLIRALKIYSELKTHSERVKDNARPACMEHSMYFWTHTDWESESKSSPSKRNSREAKKITEVAEKLCREGGVCPSKITVLCSYRGQVQEITNRFCSSSVTELEKITVVTIDAFQGQENDIILLSLVRSNAQGKIGFLSSINRLCVAISRARCGLYLFGNNSQLRRASSRGWEIISKSMAEKGLLGTHFPFRCHGDSKTERHTESPVATTSASSPINITITDSPQANVIVAGNSSVNTINTTDSGHSLSVTTSSPHMGTHTPSQMSAKIPVQDPKSPLQDVAPTFNLRKPRLAPQDARSPTQVTSDGEKSRDLGEGETLKDSPVQESVNLKGSVDNTLSGLVQFTGEQVSEVKPVNKREEEQSKEEATREQPEVSTEDFPSGIEGFNEEKLLQETNQPGKDDVREEQPLQPFEEFDKEKPVQETKEPTKDDKSGDKSSKSFEDTEKRKTLQQSPGNETEGLSESKPLQESANFAVKTNSTVEEEVRPTQETVSPSTGHTEESDQDKSKSLQETGEPSQRQEAKVETTEESQTGQDVSSVDNPDVKRPKQETVSSEANSDSLKEEAVPTQETMAAGKGPFEECGLEVGVKAHPRDEIHDVPPAENFKSIQPKQETASSEKESDSLNEEAVPTQETMAAGKGPFEESGIEVGVKAHPTDQRE</sequence>
<feature type="compositionally biased region" description="Polar residues" evidence="1">
    <location>
        <begin position="1608"/>
        <end position="1617"/>
    </location>
</feature>
<reference evidence="4 5" key="1">
    <citation type="submission" date="2022-05" db="EMBL/GenBank/DDBJ databases">
        <authorList>
            <consortium name="Genoscope - CEA"/>
            <person name="William W."/>
        </authorList>
    </citation>
    <scope>NUCLEOTIDE SEQUENCE [LARGE SCALE GENOMIC DNA]</scope>
</reference>
<dbReference type="PANTHER" id="PTHR10887">
    <property type="entry name" value="DNA2/NAM7 HELICASE FAMILY"/>
    <property type="match status" value="1"/>
</dbReference>
<evidence type="ECO:0000259" key="2">
    <source>
        <dbReference type="Pfam" id="PF13086"/>
    </source>
</evidence>
<dbReference type="Gene3D" id="3.40.50.300">
    <property type="entry name" value="P-loop containing nucleotide triphosphate hydrolases"/>
    <property type="match status" value="3"/>
</dbReference>
<feature type="compositionally biased region" description="Basic and acidic residues" evidence="1">
    <location>
        <begin position="1426"/>
        <end position="1440"/>
    </location>
</feature>
<organism evidence="4 5">
    <name type="scientific">Porites lobata</name>
    <dbReference type="NCBI Taxonomy" id="104759"/>
    <lineage>
        <taxon>Eukaryota</taxon>
        <taxon>Metazoa</taxon>
        <taxon>Cnidaria</taxon>
        <taxon>Anthozoa</taxon>
        <taxon>Hexacorallia</taxon>
        <taxon>Scleractinia</taxon>
        <taxon>Fungiina</taxon>
        <taxon>Poritidae</taxon>
        <taxon>Porites</taxon>
    </lineage>
</organism>
<feature type="region of interest" description="Disordered" evidence="1">
    <location>
        <begin position="877"/>
        <end position="904"/>
    </location>
</feature>
<evidence type="ECO:0000313" key="5">
    <source>
        <dbReference type="Proteomes" id="UP001159405"/>
    </source>
</evidence>
<keyword evidence="5" id="KW-1185">Reference proteome</keyword>
<feature type="compositionally biased region" description="Basic and acidic residues" evidence="1">
    <location>
        <begin position="1474"/>
        <end position="1492"/>
    </location>
</feature>
<feature type="compositionally biased region" description="Basic and acidic residues" evidence="1">
    <location>
        <begin position="1711"/>
        <end position="1720"/>
    </location>
</feature>
<feature type="compositionally biased region" description="Polar residues" evidence="1">
    <location>
        <begin position="1649"/>
        <end position="1660"/>
    </location>
</feature>
<feature type="compositionally biased region" description="Basic and acidic residues" evidence="1">
    <location>
        <begin position="1534"/>
        <end position="1568"/>
    </location>
</feature>
<dbReference type="InterPro" id="IPR045055">
    <property type="entry name" value="DNA2/NAM7-like"/>
</dbReference>
<gene>
    <name evidence="4" type="ORF">PLOB_00043973</name>
</gene>
<feature type="compositionally biased region" description="Polar residues" evidence="1">
    <location>
        <begin position="1570"/>
        <end position="1600"/>
    </location>
</feature>
<dbReference type="EMBL" id="CALNXK010000073">
    <property type="protein sequence ID" value="CAH3144163.1"/>
    <property type="molecule type" value="Genomic_DNA"/>
</dbReference>
<accession>A0ABN8PHW4</accession>